<protein>
    <submittedName>
        <fullName evidence="1">Uncharacterized protein</fullName>
    </submittedName>
</protein>
<organism evidence="1 2">
    <name type="scientific">Pararoseomonas baculiformis</name>
    <dbReference type="NCBI Taxonomy" id="2820812"/>
    <lineage>
        <taxon>Bacteria</taxon>
        <taxon>Pseudomonadati</taxon>
        <taxon>Pseudomonadota</taxon>
        <taxon>Alphaproteobacteria</taxon>
        <taxon>Acetobacterales</taxon>
        <taxon>Acetobacteraceae</taxon>
        <taxon>Pararoseomonas</taxon>
    </lineage>
</organism>
<dbReference type="EMBL" id="JAGIZB010000051">
    <property type="protein sequence ID" value="MBP0447697.1"/>
    <property type="molecule type" value="Genomic_DNA"/>
</dbReference>
<name>A0ABS4AKY1_9PROT</name>
<dbReference type="RefSeq" id="WP_209381962.1">
    <property type="nucleotide sequence ID" value="NZ_JAGIZB010000051.1"/>
</dbReference>
<comment type="caution">
    <text evidence="1">The sequence shown here is derived from an EMBL/GenBank/DDBJ whole genome shotgun (WGS) entry which is preliminary data.</text>
</comment>
<evidence type="ECO:0000313" key="1">
    <source>
        <dbReference type="EMBL" id="MBP0447697.1"/>
    </source>
</evidence>
<sequence length="128" mass="14754">MATFEQRCILGRRFKQWDVTDYGLEALDGTCAIPAGSVSRLRQGTDLYSLPIHMAEKNWVDLPDFLSAFQIALLRHQSAQYDAERMVLTRLAAEQERRECEAFQRRLPRKEAGDIFPTYTLQEIQAAM</sequence>
<evidence type="ECO:0000313" key="2">
    <source>
        <dbReference type="Proteomes" id="UP000681594"/>
    </source>
</evidence>
<gene>
    <name evidence="1" type="ORF">J8J14_23365</name>
</gene>
<accession>A0ABS4AKY1</accession>
<reference evidence="1 2" key="1">
    <citation type="submission" date="2021-03" db="EMBL/GenBank/DDBJ databases">
        <authorList>
            <person name="So Y."/>
        </authorList>
    </citation>
    <scope>NUCLEOTIDE SEQUENCE [LARGE SCALE GENOMIC DNA]</scope>
    <source>
        <strain evidence="1 2">SSH11</strain>
    </source>
</reference>
<dbReference type="Proteomes" id="UP000681594">
    <property type="component" value="Unassembled WGS sequence"/>
</dbReference>
<keyword evidence="2" id="KW-1185">Reference proteome</keyword>
<proteinExistence type="predicted"/>